<proteinExistence type="predicted"/>
<evidence type="ECO:0000313" key="1">
    <source>
        <dbReference type="Ensembl" id="ENSGMOP00000053313.1"/>
    </source>
</evidence>
<name>A0A8C5FQ65_GADMO</name>
<reference evidence="1" key="1">
    <citation type="submission" date="2025-08" db="UniProtKB">
        <authorList>
            <consortium name="Ensembl"/>
        </authorList>
    </citation>
    <scope>IDENTIFICATION</scope>
</reference>
<dbReference type="Ensembl" id="ENSGMOT00000076347.1">
    <property type="protein sequence ID" value="ENSGMOP00000053313.1"/>
    <property type="gene ID" value="ENSGMOG00000024837.1"/>
</dbReference>
<dbReference type="OMA" id="LVTVNYC"/>
<evidence type="ECO:0000313" key="2">
    <source>
        <dbReference type="Proteomes" id="UP000694546"/>
    </source>
</evidence>
<organism evidence="1 2">
    <name type="scientific">Gadus morhua</name>
    <name type="common">Atlantic cod</name>
    <dbReference type="NCBI Taxonomy" id="8049"/>
    <lineage>
        <taxon>Eukaryota</taxon>
        <taxon>Metazoa</taxon>
        <taxon>Chordata</taxon>
        <taxon>Craniata</taxon>
        <taxon>Vertebrata</taxon>
        <taxon>Euteleostomi</taxon>
        <taxon>Actinopterygii</taxon>
        <taxon>Neopterygii</taxon>
        <taxon>Teleostei</taxon>
        <taxon>Neoteleostei</taxon>
        <taxon>Acanthomorphata</taxon>
        <taxon>Zeiogadaria</taxon>
        <taxon>Gadariae</taxon>
        <taxon>Gadiformes</taxon>
        <taxon>Gadoidei</taxon>
        <taxon>Gadidae</taxon>
        <taxon>Gadus</taxon>
    </lineage>
</organism>
<dbReference type="GeneTree" id="ENSGT01030000235478"/>
<protein>
    <submittedName>
        <fullName evidence="1">Uncharacterized protein</fullName>
    </submittedName>
</protein>
<dbReference type="Proteomes" id="UP000694546">
    <property type="component" value="Chromosome 7"/>
</dbReference>
<sequence>MTTLPFPCPVRLGVMKSEGLEEQLHRYTMEKNLTKMEKLLRKGRLLFKLSLCIPCAPVFPEARD</sequence>
<reference evidence="1" key="2">
    <citation type="submission" date="2025-09" db="UniProtKB">
        <authorList>
            <consortium name="Ensembl"/>
        </authorList>
    </citation>
    <scope>IDENTIFICATION</scope>
</reference>
<dbReference type="AlphaFoldDB" id="A0A8C5FQ65"/>
<keyword evidence="2" id="KW-1185">Reference proteome</keyword>
<accession>A0A8C5FQ65</accession>